<dbReference type="PATRIC" id="fig|1915.4.peg.9417"/>
<protein>
    <recommendedName>
        <fullName evidence="1">vWA-MoxR associated protein C-terminal domain-containing protein</fullName>
    </recommendedName>
</protein>
<organism evidence="2 3">
    <name type="scientific">Streptomyces lincolnensis</name>
    <dbReference type="NCBI Taxonomy" id="1915"/>
    <lineage>
        <taxon>Bacteria</taxon>
        <taxon>Bacillati</taxon>
        <taxon>Actinomycetota</taxon>
        <taxon>Actinomycetes</taxon>
        <taxon>Kitasatosporales</taxon>
        <taxon>Streptomycetaceae</taxon>
        <taxon>Streptomyces</taxon>
    </lineage>
</organism>
<proteinExistence type="predicted"/>
<accession>A0A1B1MQ75</accession>
<dbReference type="AlphaFoldDB" id="A0A1B1MQ75"/>
<dbReference type="EMBL" id="CP016438">
    <property type="protein sequence ID" value="ANS70746.1"/>
    <property type="molecule type" value="Genomic_DNA"/>
</dbReference>
<keyword evidence="3" id="KW-1185">Reference proteome</keyword>
<dbReference type="KEGG" id="sls:SLINC_8522"/>
<dbReference type="InterPro" id="IPR045450">
    <property type="entry name" value="VMAP_C"/>
</dbReference>
<dbReference type="Proteomes" id="UP000092598">
    <property type="component" value="Chromosome"/>
</dbReference>
<dbReference type="STRING" id="1915.SLINC_8522"/>
<evidence type="ECO:0000313" key="3">
    <source>
        <dbReference type="Proteomes" id="UP000092598"/>
    </source>
</evidence>
<feature type="domain" description="vWA-MoxR associated protein C-terminal" evidence="1">
    <location>
        <begin position="333"/>
        <end position="549"/>
    </location>
</feature>
<dbReference type="Pfam" id="PF20028">
    <property type="entry name" value="VMAP-C"/>
    <property type="match status" value="1"/>
</dbReference>
<gene>
    <name evidence="2" type="ORF">SLINC_8522</name>
</gene>
<evidence type="ECO:0000313" key="2">
    <source>
        <dbReference type="EMBL" id="ANS70746.1"/>
    </source>
</evidence>
<dbReference type="Gene3D" id="3.40.50.1460">
    <property type="match status" value="1"/>
</dbReference>
<sequence length="560" mass="63124">MLFEELPKCDGDLLWIYWAGHGFVDERQQLLLPFTDATTLLTRHLNLQAALRWWRSSNVAGGRFRRLVAVGDTCRIEAKRARKLRFGTIEPEAGDLIHERRQFVLYAARPGQAAQNQAERQAGQFTDTLLKRLDGKAVDESVEGLVGITRAVQADFSIMRARGEAWQEPQFVISEGWEGSTLFGDHWADDVTGTVPDPSDAPVLDPPAWTELGQLLRNRPLPPYSYDAYRWAFEVTGCAVPPGDVLPADDLLDIVRDLDSRQGRHRDRPLTLPFVRHLADRATRRSPDWAAEANAWVDRTRERLGTAPVPAPPERAAESPALHVQLRHDANSRYWTRMWLYQHKFESVWEASQPLDLETVRAALGQQLGARPSCAPTRIEFHVPYDLLEEPFESWHIPWRGNRTKELGCYFDVLLRCPDERDGLSVEPWRRKWSWLRTQGGRHPHAVLDIRDSDVSANLGATLQQAGPPVCVLAEVTEPMIMDTLDAILDGGVPIAIWRRPADFQGEAAEPIRTALAAGTAQLDVQTLPARLRQARIAQRPLALMWDDPGRIPGGRTLTS</sequence>
<name>A0A1B1MQ75_STRLN</name>
<reference evidence="2 3" key="1">
    <citation type="submission" date="2016-07" db="EMBL/GenBank/DDBJ databases">
        <title>Enhancement of antibiotic productionsby engineered nitrateutilization in actinobacteria.</title>
        <authorList>
            <person name="Meng S.C."/>
        </authorList>
    </citation>
    <scope>NUCLEOTIDE SEQUENCE [LARGE SCALE GENOMIC DNA]</scope>
    <source>
        <strain evidence="2 3">NRRL 2936</strain>
    </source>
</reference>
<evidence type="ECO:0000259" key="1">
    <source>
        <dbReference type="Pfam" id="PF20028"/>
    </source>
</evidence>